<dbReference type="Pfam" id="PF17871">
    <property type="entry name" value="AAA_lid_9"/>
    <property type="match status" value="1"/>
</dbReference>
<keyword evidence="3 8" id="KW-0067">ATP-binding</keyword>
<dbReference type="Gene3D" id="3.40.50.300">
    <property type="entry name" value="P-loop containing nucleotide triphosphate hydrolases"/>
    <property type="match status" value="2"/>
</dbReference>
<evidence type="ECO:0000256" key="5">
    <source>
        <dbReference type="SAM" id="MobiDB-lite"/>
    </source>
</evidence>
<dbReference type="Gene3D" id="1.10.8.60">
    <property type="match status" value="2"/>
</dbReference>
<dbReference type="SMART" id="SM01086">
    <property type="entry name" value="ClpB_D2-small"/>
    <property type="match status" value="1"/>
</dbReference>
<dbReference type="CDD" id="cd00009">
    <property type="entry name" value="AAA"/>
    <property type="match status" value="1"/>
</dbReference>
<comment type="caution">
    <text evidence="8">The sequence shown here is derived from an EMBL/GenBank/DDBJ whole genome shotgun (WGS) entry which is preliminary data.</text>
</comment>
<dbReference type="EMBL" id="JAQNDK010000002">
    <property type="protein sequence ID" value="MDC0679181.1"/>
    <property type="molecule type" value="Genomic_DNA"/>
</dbReference>
<dbReference type="GO" id="GO:0008233">
    <property type="term" value="F:peptidase activity"/>
    <property type="evidence" value="ECO:0007669"/>
    <property type="project" value="UniProtKB-KW"/>
</dbReference>
<keyword evidence="4" id="KW-0143">Chaperone</keyword>
<reference evidence="8 9" key="1">
    <citation type="submission" date="2023-01" db="EMBL/GenBank/DDBJ databases">
        <title>Minimal conservation of predation-associated metabolite biosynthetic gene clusters underscores biosynthetic potential of Myxococcota including descriptions for ten novel species: Archangium lansinium sp. nov., Myxococcus landrumus sp. nov., Nannocystis bai.</title>
        <authorList>
            <person name="Ahearne A."/>
            <person name="Stevens C."/>
            <person name="Dowd S."/>
        </authorList>
    </citation>
    <scope>NUCLEOTIDE SEQUENCE [LARGE SCALE GENOMIC DNA]</scope>
    <source>
        <strain evidence="8 9">WIWO2</strain>
    </source>
</reference>
<evidence type="ECO:0000256" key="3">
    <source>
        <dbReference type="ARBA" id="ARBA00022840"/>
    </source>
</evidence>
<dbReference type="SUPFAM" id="SSF52540">
    <property type="entry name" value="P-loop containing nucleoside triphosphate hydrolases"/>
    <property type="match status" value="2"/>
</dbReference>
<name>A0ABT5BYJ5_9BACT</name>
<feature type="domain" description="AAA+ ATPase" evidence="6">
    <location>
        <begin position="366"/>
        <end position="504"/>
    </location>
</feature>
<feature type="region of interest" description="Disordered" evidence="5">
    <location>
        <begin position="565"/>
        <end position="585"/>
    </location>
</feature>
<dbReference type="InterPro" id="IPR003959">
    <property type="entry name" value="ATPase_AAA_core"/>
</dbReference>
<evidence type="ECO:0000256" key="2">
    <source>
        <dbReference type="ARBA" id="ARBA00022741"/>
    </source>
</evidence>
<keyword evidence="8" id="KW-0645">Protease</keyword>
<dbReference type="InterPro" id="IPR028299">
    <property type="entry name" value="ClpA/B_CS2"/>
</dbReference>
<evidence type="ECO:0000256" key="1">
    <source>
        <dbReference type="ARBA" id="ARBA00022737"/>
    </source>
</evidence>
<organism evidence="8 9">
    <name type="scientific">Sorangium atrum</name>
    <dbReference type="NCBI Taxonomy" id="2995308"/>
    <lineage>
        <taxon>Bacteria</taxon>
        <taxon>Pseudomonadati</taxon>
        <taxon>Myxococcota</taxon>
        <taxon>Polyangia</taxon>
        <taxon>Polyangiales</taxon>
        <taxon>Polyangiaceae</taxon>
        <taxon>Sorangium</taxon>
    </lineage>
</organism>
<sequence>MTSPRSHAELVTLRKLAQDLAAQRKERLSSVHLLVAIAMSGGPAADLLRDRRLDDEALLKATRSVDDEGPDPIGRAMGGARDVAKRATAKEPAALHLLLALLSDRSSAAHRALTQSGVDLARLRTAALQIALGVVQARRTPSRLLQDGGAPETPPASAATPTARRSRGEAADPARTPRSPRTSQELRPSKGAGVAVPELRPAKGAGVAIPELRPSKGAVAPESRPAKGAGPGVTVPLFPPTPLFPPGRPRPAAAPIGADALSSAEPIALTPTPSPASSASPASASAASPAAPAPGRPLPPLAPPTATSAAASAALAARFTLDRARFPALASLGHNLSLAAVQGELEPIVGREHEIEQALDVLAKRHANNPCLLGPAGVGKTSVARGITHRLAFDEREPRIVVELVPSELLAGTGARGALSERLSALRSELREAGGRVILFIDGLSELFGSGALDEAMAELKLALARGELTLIGTATPEEYRKSIEVDPALARRFTIVEIDEPEEDEAFLLLQSVAVGLGAHHGLAFTDEALASAVAWSVRYLPGRALPDKALSILDLAGARTRRRASSTSRASRAALREPAQPARQVGPAEVAEVVAELADLPVERLLETDRERMLSLETLLAENVVGHGEALARIARVLRRNAAGLRARRPIGSFLLLGPTGVGKTETAKAIAEALFHSPDAMTRLDFSEYAESHAVARLVGAPPGYVGHEAGGQLTEAVRRRPYQVVLLDEIEKAHRDVLEAFLQVFDEGRLTDGRGRRVDFTNTVLVMTSNLGAAEAGALRSERSVGFARTSAAVSPERLGEAMLSAARATLPPELYNRIDEVLCFAPLTRADVAEITRRLLGGLERELEARGVELEVEPEAIDALLDAGGFDPELGARPMKRTIARLVEAPLAELILRGQLEEGSAALVGVEQGEVVVDAIARASTRRYAACSS</sequence>
<evidence type="ECO:0000256" key="4">
    <source>
        <dbReference type="ARBA" id="ARBA00023186"/>
    </source>
</evidence>
<dbReference type="InterPro" id="IPR003593">
    <property type="entry name" value="AAA+_ATPase"/>
</dbReference>
<dbReference type="InterPro" id="IPR001270">
    <property type="entry name" value="ClpA/B"/>
</dbReference>
<dbReference type="GO" id="GO:0006508">
    <property type="term" value="P:proteolysis"/>
    <property type="evidence" value="ECO:0007669"/>
    <property type="project" value="UniProtKB-KW"/>
</dbReference>
<dbReference type="PRINTS" id="PR00300">
    <property type="entry name" value="CLPPROTEASEA"/>
</dbReference>
<dbReference type="PANTHER" id="PTHR11638">
    <property type="entry name" value="ATP-DEPENDENT CLP PROTEASE"/>
    <property type="match status" value="1"/>
</dbReference>
<evidence type="ECO:0000313" key="9">
    <source>
        <dbReference type="Proteomes" id="UP001217485"/>
    </source>
</evidence>
<evidence type="ECO:0000313" key="8">
    <source>
        <dbReference type="EMBL" id="MDC0679181.1"/>
    </source>
</evidence>
<dbReference type="SMART" id="SM00382">
    <property type="entry name" value="AAA"/>
    <property type="match status" value="2"/>
</dbReference>
<dbReference type="InterPro" id="IPR050130">
    <property type="entry name" value="ClpA_ClpB"/>
</dbReference>
<dbReference type="PROSITE" id="PS00871">
    <property type="entry name" value="CLPAB_2"/>
    <property type="match status" value="1"/>
</dbReference>
<feature type="domain" description="AAA+ ATPase" evidence="6">
    <location>
        <begin position="652"/>
        <end position="795"/>
    </location>
</feature>
<evidence type="ECO:0000259" key="7">
    <source>
        <dbReference type="SMART" id="SM01086"/>
    </source>
</evidence>
<feature type="compositionally biased region" description="Pro residues" evidence="5">
    <location>
        <begin position="291"/>
        <end position="303"/>
    </location>
</feature>
<feature type="region of interest" description="Disordered" evidence="5">
    <location>
        <begin position="143"/>
        <end position="306"/>
    </location>
</feature>
<protein>
    <submittedName>
        <fullName evidence="8">ATP-dependent Clp protease ATP-binding subunit</fullName>
    </submittedName>
</protein>
<dbReference type="PANTHER" id="PTHR11638:SF18">
    <property type="entry name" value="HEAT SHOCK PROTEIN 104"/>
    <property type="match status" value="1"/>
</dbReference>
<keyword evidence="8" id="KW-0378">Hydrolase</keyword>
<feature type="domain" description="Clp ATPase C-terminal" evidence="7">
    <location>
        <begin position="832"/>
        <end position="922"/>
    </location>
</feature>
<keyword evidence="2" id="KW-0547">Nucleotide-binding</keyword>
<gene>
    <name evidence="8" type="ORF">POL72_15665</name>
</gene>
<dbReference type="Pfam" id="PF10431">
    <property type="entry name" value="ClpB_D2-small"/>
    <property type="match status" value="1"/>
</dbReference>
<dbReference type="Proteomes" id="UP001217485">
    <property type="component" value="Unassembled WGS sequence"/>
</dbReference>
<keyword evidence="1" id="KW-0677">Repeat</keyword>
<keyword evidence="9" id="KW-1185">Reference proteome</keyword>
<feature type="compositionally biased region" description="Low complexity" evidence="5">
    <location>
        <begin position="268"/>
        <end position="290"/>
    </location>
</feature>
<dbReference type="Pfam" id="PF07724">
    <property type="entry name" value="AAA_2"/>
    <property type="match status" value="1"/>
</dbReference>
<dbReference type="InterPro" id="IPR027417">
    <property type="entry name" value="P-loop_NTPase"/>
</dbReference>
<dbReference type="Gene3D" id="1.10.1780.10">
    <property type="entry name" value="Clp, N-terminal domain"/>
    <property type="match status" value="1"/>
</dbReference>
<feature type="compositionally biased region" description="Pro residues" evidence="5">
    <location>
        <begin position="237"/>
        <end position="249"/>
    </location>
</feature>
<dbReference type="InterPro" id="IPR036628">
    <property type="entry name" value="Clp_N_dom_sf"/>
</dbReference>
<accession>A0ABT5BYJ5</accession>
<dbReference type="InterPro" id="IPR041546">
    <property type="entry name" value="ClpA/ClpB_AAA_lid"/>
</dbReference>
<dbReference type="InterPro" id="IPR019489">
    <property type="entry name" value="Clp_ATPase_C"/>
</dbReference>
<dbReference type="GO" id="GO:0005524">
    <property type="term" value="F:ATP binding"/>
    <property type="evidence" value="ECO:0007669"/>
    <property type="project" value="UniProtKB-KW"/>
</dbReference>
<dbReference type="CDD" id="cd19499">
    <property type="entry name" value="RecA-like_ClpB_Hsp104-like"/>
    <property type="match status" value="1"/>
</dbReference>
<dbReference type="RefSeq" id="WP_272096129.1">
    <property type="nucleotide sequence ID" value="NZ_JAQNDK010000002.1"/>
</dbReference>
<evidence type="ECO:0000259" key="6">
    <source>
        <dbReference type="SMART" id="SM00382"/>
    </source>
</evidence>
<dbReference type="Pfam" id="PF00004">
    <property type="entry name" value="AAA"/>
    <property type="match status" value="1"/>
</dbReference>
<proteinExistence type="predicted"/>